<dbReference type="Pfam" id="PF17200">
    <property type="entry name" value="sCache_2"/>
    <property type="match status" value="1"/>
</dbReference>
<evidence type="ECO:0000256" key="6">
    <source>
        <dbReference type="ARBA" id="ARBA00023224"/>
    </source>
</evidence>
<evidence type="ECO:0000313" key="13">
    <source>
        <dbReference type="Proteomes" id="UP000680815"/>
    </source>
</evidence>
<proteinExistence type="inferred from homology"/>
<dbReference type="InterPro" id="IPR004090">
    <property type="entry name" value="Chemotax_Me-accpt_rcpt"/>
</dbReference>
<keyword evidence="3 9" id="KW-0812">Transmembrane</keyword>
<evidence type="ECO:0000256" key="7">
    <source>
        <dbReference type="ARBA" id="ARBA00029447"/>
    </source>
</evidence>
<keyword evidence="2" id="KW-1003">Cell membrane</keyword>
<evidence type="ECO:0000256" key="8">
    <source>
        <dbReference type="PROSITE-ProRule" id="PRU00284"/>
    </source>
</evidence>
<dbReference type="InterPro" id="IPR009875">
    <property type="entry name" value="PilZ_domain"/>
</dbReference>
<dbReference type="InterPro" id="IPR003660">
    <property type="entry name" value="HAMP_dom"/>
</dbReference>
<keyword evidence="13" id="KW-1185">Reference proteome</keyword>
<dbReference type="PROSITE" id="PS50885">
    <property type="entry name" value="HAMP"/>
    <property type="match status" value="1"/>
</dbReference>
<dbReference type="CDD" id="cd06225">
    <property type="entry name" value="HAMP"/>
    <property type="match status" value="1"/>
</dbReference>
<feature type="domain" description="HAMP" evidence="11">
    <location>
        <begin position="212"/>
        <end position="265"/>
    </location>
</feature>
<dbReference type="SUPFAM" id="SSF58104">
    <property type="entry name" value="Methyl-accepting chemotaxis protein (MCP) signaling domain"/>
    <property type="match status" value="1"/>
</dbReference>
<dbReference type="Proteomes" id="UP000680815">
    <property type="component" value="Unassembled WGS sequence"/>
</dbReference>
<feature type="transmembrane region" description="Helical" evidence="9">
    <location>
        <begin position="188"/>
        <end position="211"/>
    </location>
</feature>
<dbReference type="SMART" id="SM00283">
    <property type="entry name" value="MA"/>
    <property type="match status" value="1"/>
</dbReference>
<evidence type="ECO:0000313" key="12">
    <source>
        <dbReference type="EMBL" id="MBP0465804.1"/>
    </source>
</evidence>
<organism evidence="12 13">
    <name type="scientific">Roseomonas nitratireducens</name>
    <dbReference type="NCBI Taxonomy" id="2820810"/>
    <lineage>
        <taxon>Bacteria</taxon>
        <taxon>Pseudomonadati</taxon>
        <taxon>Pseudomonadota</taxon>
        <taxon>Alphaproteobacteria</taxon>
        <taxon>Acetobacterales</taxon>
        <taxon>Roseomonadaceae</taxon>
        <taxon>Roseomonas</taxon>
    </lineage>
</organism>
<dbReference type="SUPFAM" id="SSF141371">
    <property type="entry name" value="PilZ domain-like"/>
    <property type="match status" value="1"/>
</dbReference>
<comment type="caution">
    <text evidence="12">The sequence shown here is derived from an EMBL/GenBank/DDBJ whole genome shotgun (WGS) entry which is preliminary data.</text>
</comment>
<evidence type="ECO:0000259" key="11">
    <source>
        <dbReference type="PROSITE" id="PS50885"/>
    </source>
</evidence>
<dbReference type="Gene3D" id="6.10.340.10">
    <property type="match status" value="1"/>
</dbReference>
<protein>
    <submittedName>
        <fullName evidence="12">Cache domain-containing protein</fullName>
    </submittedName>
</protein>
<dbReference type="PROSITE" id="PS50111">
    <property type="entry name" value="CHEMOTAXIS_TRANSDUC_2"/>
    <property type="match status" value="1"/>
</dbReference>
<sequence>MLARLPISLRIHLITAIAFAGLILVGALNAMTRTGELERERTAMLATVVDGAIAIAAAEQARVAAGQATEDEAKRRAAEAMAAIRYRGQEYVWVNDMGPRMVMHPFRPDLNGQDLSAFADPNGFRLFQGFVDTVRARPEGGVVGYMWPRPGAAQPVEKLSFVRGFAPWGWVVGTGIYVDDLRAAQREIWLFALGEAALAGLLVGLFATLLARGIAGPLGAVTRSTTALAGGDLDHPIAGAGRADEIGRLAAALETFRRDALDKRELEAAAEAARAASAQRHAAMEAHVQEFGASASGAMGNVVESAGRMREVAEAMAGAAARIRARAQETGAEAEGAARNLSSVAAATEELAASTGEIARQVGAATEAVTQAVAQSQESDRLVAGLAGEAEAIGGVVRLIEDIAGRTNLLALNATIEAARAGEAGKGFAVVASEVKALAAQTATATAEIGTRISAVQEATRRACEGIAAIGQTVARVEAIAASVAGAVEEQGKATREIAESTQVVTAATSAASGAMAEFGNLADQAHGLGSDVLSAAERNGQEAESLRAELDGFLAAMREAEDRRAYERVPGQGLPVEIHLPGGRRHAARLSDISFGGAAMTPGIDAAPGMQVEISFAGGAPLPARIVRGSADGVACTLRQDAATRAAVNAVIAGLAQRRAA</sequence>
<dbReference type="InterPro" id="IPR033480">
    <property type="entry name" value="sCache_2"/>
</dbReference>
<evidence type="ECO:0000256" key="2">
    <source>
        <dbReference type="ARBA" id="ARBA00022475"/>
    </source>
</evidence>
<reference evidence="12 13" key="1">
    <citation type="submission" date="2021-03" db="EMBL/GenBank/DDBJ databases">
        <authorList>
            <person name="So Y."/>
        </authorList>
    </citation>
    <scope>NUCLEOTIDE SEQUENCE [LARGE SCALE GENOMIC DNA]</scope>
    <source>
        <strain evidence="12 13">PWR1</strain>
    </source>
</reference>
<evidence type="ECO:0000256" key="5">
    <source>
        <dbReference type="ARBA" id="ARBA00023136"/>
    </source>
</evidence>
<dbReference type="Gene3D" id="1.10.287.950">
    <property type="entry name" value="Methyl-accepting chemotaxis protein"/>
    <property type="match status" value="1"/>
</dbReference>
<dbReference type="Pfam" id="PF07238">
    <property type="entry name" value="PilZ"/>
    <property type="match status" value="1"/>
</dbReference>
<feature type="transmembrane region" description="Helical" evidence="9">
    <location>
        <begin position="12"/>
        <end position="31"/>
    </location>
</feature>
<dbReference type="SMART" id="SM00304">
    <property type="entry name" value="HAMP"/>
    <property type="match status" value="1"/>
</dbReference>
<gene>
    <name evidence="12" type="ORF">J5Y09_17890</name>
</gene>
<dbReference type="PRINTS" id="PR00260">
    <property type="entry name" value="CHEMTRNSDUCR"/>
</dbReference>
<dbReference type="PANTHER" id="PTHR32089:SF112">
    <property type="entry name" value="LYSOZYME-LIKE PROTEIN-RELATED"/>
    <property type="match status" value="1"/>
</dbReference>
<evidence type="ECO:0000259" key="10">
    <source>
        <dbReference type="PROSITE" id="PS50111"/>
    </source>
</evidence>
<dbReference type="Pfam" id="PF00015">
    <property type="entry name" value="MCPsignal"/>
    <property type="match status" value="1"/>
</dbReference>
<dbReference type="SMART" id="SM01049">
    <property type="entry name" value="Cache_2"/>
    <property type="match status" value="1"/>
</dbReference>
<dbReference type="RefSeq" id="WP_209353192.1">
    <property type="nucleotide sequence ID" value="NZ_JAGIYZ010000019.1"/>
</dbReference>
<keyword evidence="5 9" id="KW-0472">Membrane</keyword>
<dbReference type="Pfam" id="PF00672">
    <property type="entry name" value="HAMP"/>
    <property type="match status" value="1"/>
</dbReference>
<keyword evidence="6 8" id="KW-0807">Transducer</keyword>
<accession>A0ABS4AWS5</accession>
<name>A0ABS4AWS5_9PROT</name>
<comment type="subcellular location">
    <subcellularLocation>
        <location evidence="1">Cell membrane</location>
        <topology evidence="1">Multi-pass membrane protein</topology>
    </subcellularLocation>
</comment>
<dbReference type="Gene3D" id="2.40.10.220">
    <property type="entry name" value="predicted glycosyltransferase like domains"/>
    <property type="match status" value="1"/>
</dbReference>
<keyword evidence="4 9" id="KW-1133">Transmembrane helix</keyword>
<dbReference type="InterPro" id="IPR004089">
    <property type="entry name" value="MCPsignal_dom"/>
</dbReference>
<evidence type="ECO:0000256" key="9">
    <source>
        <dbReference type="SAM" id="Phobius"/>
    </source>
</evidence>
<dbReference type="Gene3D" id="3.30.450.20">
    <property type="entry name" value="PAS domain"/>
    <property type="match status" value="1"/>
</dbReference>
<dbReference type="PANTHER" id="PTHR32089">
    <property type="entry name" value="METHYL-ACCEPTING CHEMOTAXIS PROTEIN MCPB"/>
    <property type="match status" value="1"/>
</dbReference>
<comment type="similarity">
    <text evidence="7">Belongs to the methyl-accepting chemotaxis (MCP) protein family.</text>
</comment>
<feature type="domain" description="Methyl-accepting transducer" evidence="10">
    <location>
        <begin position="305"/>
        <end position="527"/>
    </location>
</feature>
<dbReference type="EMBL" id="JAGIYZ010000019">
    <property type="protein sequence ID" value="MBP0465804.1"/>
    <property type="molecule type" value="Genomic_DNA"/>
</dbReference>
<evidence type="ECO:0000256" key="1">
    <source>
        <dbReference type="ARBA" id="ARBA00004651"/>
    </source>
</evidence>
<evidence type="ECO:0000256" key="4">
    <source>
        <dbReference type="ARBA" id="ARBA00022989"/>
    </source>
</evidence>
<evidence type="ECO:0000256" key="3">
    <source>
        <dbReference type="ARBA" id="ARBA00022692"/>
    </source>
</evidence>